<gene>
    <name evidence="1" type="ORF">S01H1_13688</name>
</gene>
<proteinExistence type="predicted"/>
<sequence length="40" mass="4360">VGLEIVRHALLLLDVEAEEANGLVEGLRASHYARRDEASS</sequence>
<accession>X0SRT3</accession>
<organism evidence="1">
    <name type="scientific">marine sediment metagenome</name>
    <dbReference type="NCBI Taxonomy" id="412755"/>
    <lineage>
        <taxon>unclassified sequences</taxon>
        <taxon>metagenomes</taxon>
        <taxon>ecological metagenomes</taxon>
    </lineage>
</organism>
<protein>
    <submittedName>
        <fullName evidence="1">Uncharacterized protein</fullName>
    </submittedName>
</protein>
<dbReference type="EMBL" id="BARS01007069">
    <property type="protein sequence ID" value="GAF77856.1"/>
    <property type="molecule type" value="Genomic_DNA"/>
</dbReference>
<comment type="caution">
    <text evidence="1">The sequence shown here is derived from an EMBL/GenBank/DDBJ whole genome shotgun (WGS) entry which is preliminary data.</text>
</comment>
<name>X0SRT3_9ZZZZ</name>
<dbReference type="AlphaFoldDB" id="X0SRT3"/>
<evidence type="ECO:0000313" key="1">
    <source>
        <dbReference type="EMBL" id="GAF77856.1"/>
    </source>
</evidence>
<feature type="non-terminal residue" evidence="1">
    <location>
        <position position="1"/>
    </location>
</feature>
<reference evidence="1" key="1">
    <citation type="journal article" date="2014" name="Front. Microbiol.">
        <title>High frequency of phylogenetically diverse reductive dehalogenase-homologous genes in deep subseafloor sedimentary metagenomes.</title>
        <authorList>
            <person name="Kawai M."/>
            <person name="Futagami T."/>
            <person name="Toyoda A."/>
            <person name="Takaki Y."/>
            <person name="Nishi S."/>
            <person name="Hori S."/>
            <person name="Arai W."/>
            <person name="Tsubouchi T."/>
            <person name="Morono Y."/>
            <person name="Uchiyama I."/>
            <person name="Ito T."/>
            <person name="Fujiyama A."/>
            <person name="Inagaki F."/>
            <person name="Takami H."/>
        </authorList>
    </citation>
    <scope>NUCLEOTIDE SEQUENCE</scope>
    <source>
        <strain evidence="1">Expedition CK06-06</strain>
    </source>
</reference>